<dbReference type="Proteomes" id="UP000230971">
    <property type="component" value="Unassembled WGS sequence"/>
</dbReference>
<reference evidence="3 5" key="2">
    <citation type="journal article" date="2017" name="Infect. Genet. Evol.">
        <title>The new phylogeny of the genus Mycobacterium: The old and the news.</title>
        <authorList>
            <person name="Tortoli E."/>
            <person name="Fedrizzi T."/>
            <person name="Meehan C.J."/>
            <person name="Trovato A."/>
            <person name="Grottola A."/>
            <person name="Giacobazzi E."/>
            <person name="Serpini G.F."/>
            <person name="Tagliazucchi S."/>
            <person name="Fabio A."/>
            <person name="Bettua C."/>
            <person name="Bertorelli R."/>
            <person name="Frascaro F."/>
            <person name="De Sanctis V."/>
            <person name="Pecorari M."/>
            <person name="Jousson O."/>
            <person name="Segata N."/>
            <person name="Cirillo D.M."/>
        </authorList>
    </citation>
    <scope>NUCLEOTIDE SEQUENCE [LARGE SCALE GENOMIC DNA]</scope>
    <source>
        <strain evidence="3 5">NCTC 12882</strain>
    </source>
</reference>
<dbReference type="InterPro" id="IPR013786">
    <property type="entry name" value="AcylCoA_DH/ox_N"/>
</dbReference>
<keyword evidence="4" id="KW-1185">Reference proteome</keyword>
<dbReference type="InterPro" id="IPR037069">
    <property type="entry name" value="AcylCoA_DH/ox_N_sf"/>
</dbReference>
<dbReference type="Pfam" id="PF02771">
    <property type="entry name" value="Acyl-CoA_dh_N"/>
    <property type="match status" value="1"/>
</dbReference>
<dbReference type="InterPro" id="IPR046373">
    <property type="entry name" value="Acyl-CoA_Oxase/DH_mid-dom_sf"/>
</dbReference>
<proteinExistence type="predicted"/>
<dbReference type="PANTHER" id="PTHR43884">
    <property type="entry name" value="ACYL-COA DEHYDROGENASE"/>
    <property type="match status" value="1"/>
</dbReference>
<gene>
    <name evidence="2" type="ORF">AWB95_11025</name>
    <name evidence="3" type="ORF">CQY23_19165</name>
</gene>
<dbReference type="GO" id="GO:0003995">
    <property type="term" value="F:acyl-CoA dehydrogenase activity"/>
    <property type="evidence" value="ECO:0007669"/>
    <property type="project" value="TreeGrafter"/>
</dbReference>
<evidence type="ECO:0000313" key="2">
    <source>
        <dbReference type="EMBL" id="ORV14089.1"/>
    </source>
</evidence>
<reference evidence="2 4" key="1">
    <citation type="submission" date="2016-01" db="EMBL/GenBank/DDBJ databases">
        <title>The new phylogeny of the genus Mycobacterium.</title>
        <authorList>
            <person name="Tarcisio F."/>
            <person name="Conor M."/>
            <person name="Antonella G."/>
            <person name="Elisabetta G."/>
            <person name="Giulia F.S."/>
            <person name="Sara T."/>
            <person name="Anna F."/>
            <person name="Clotilde B."/>
            <person name="Roberto B."/>
            <person name="Veronica D.S."/>
            <person name="Fabio R."/>
            <person name="Monica P."/>
            <person name="Olivier J."/>
            <person name="Enrico T."/>
            <person name="Nicola S."/>
        </authorList>
    </citation>
    <scope>NUCLEOTIDE SEQUENCE [LARGE SCALE GENOMIC DNA]</scope>
    <source>
        <strain evidence="2 4">DSM 44243</strain>
    </source>
</reference>
<evidence type="ECO:0000313" key="5">
    <source>
        <dbReference type="Proteomes" id="UP000230971"/>
    </source>
</evidence>
<dbReference type="Gene3D" id="2.40.110.10">
    <property type="entry name" value="Butyryl-CoA Dehydrogenase, subunit A, domain 2"/>
    <property type="match status" value="1"/>
</dbReference>
<dbReference type="AlphaFoldDB" id="A0A1X1RRU2"/>
<sequence>MRALTPTAGAAAGSLDNALLSDIAAHAAALDLGEASSRRSFAALGEAGLLGLGAPDNADGRLPAMATVIGEIAAVCMSTAFSVWANRMVVEYLSTAQTAYSTTAVQPLLQGQALGVTAMASAFKDAAGCGALELRAAPVEDGYELYGPIRWASNLYPDSMLVTAARCETGEKLVAAMPLDTPGIIVGDQFDLLGLGSTASSSLKLKGVRIATEQVLSTDFAEFIGAVRPTFLVLQSARCLGLASTSLEQSRLGSHGVNSVFAAEVDSLVGRLALAETTLASFAAAVGTPNQPTKKDLLSLRLGAAEIASASAALEIRTAGGKGYVSGTSASRRYREAAFIPVQSPSEAQLRWELGRCT</sequence>
<dbReference type="OrthoDB" id="3258691at2"/>
<dbReference type="Gene3D" id="1.10.540.10">
    <property type="entry name" value="Acyl-CoA dehydrogenase/oxidase, N-terminal domain"/>
    <property type="match status" value="1"/>
</dbReference>
<dbReference type="STRING" id="28045.AWB95_11025"/>
<evidence type="ECO:0000313" key="3">
    <source>
        <dbReference type="EMBL" id="PIB75840.1"/>
    </source>
</evidence>
<dbReference type="PANTHER" id="PTHR43884:SF12">
    <property type="entry name" value="ISOVALERYL-COA DEHYDROGENASE, MITOCHONDRIAL-RELATED"/>
    <property type="match status" value="1"/>
</dbReference>
<evidence type="ECO:0000313" key="4">
    <source>
        <dbReference type="Proteomes" id="UP000193907"/>
    </source>
</evidence>
<dbReference type="RefSeq" id="WP_062541241.1">
    <property type="nucleotide sequence ID" value="NZ_BBUN01000350.1"/>
</dbReference>
<accession>A0A1X1RRU2</accession>
<name>A0A1X1RRU2_MYCCE</name>
<comment type="caution">
    <text evidence="2">The sequence shown here is derived from an EMBL/GenBank/DDBJ whole genome shotgun (WGS) entry which is preliminary data.</text>
</comment>
<dbReference type="SUPFAM" id="SSF56645">
    <property type="entry name" value="Acyl-CoA dehydrogenase NM domain-like"/>
    <property type="match status" value="1"/>
</dbReference>
<dbReference type="EMBL" id="LQOM01000025">
    <property type="protein sequence ID" value="ORV14089.1"/>
    <property type="molecule type" value="Genomic_DNA"/>
</dbReference>
<evidence type="ECO:0000259" key="1">
    <source>
        <dbReference type="Pfam" id="PF02771"/>
    </source>
</evidence>
<dbReference type="GO" id="GO:0050660">
    <property type="term" value="F:flavin adenine dinucleotide binding"/>
    <property type="evidence" value="ECO:0007669"/>
    <property type="project" value="InterPro"/>
</dbReference>
<dbReference type="EMBL" id="PDKV01000030">
    <property type="protein sequence ID" value="PIB75840.1"/>
    <property type="molecule type" value="Genomic_DNA"/>
</dbReference>
<feature type="domain" description="Acyl-CoA dehydrogenase/oxidase N-terminal" evidence="1">
    <location>
        <begin position="22"/>
        <end position="93"/>
    </location>
</feature>
<dbReference type="Proteomes" id="UP000193907">
    <property type="component" value="Unassembled WGS sequence"/>
</dbReference>
<organism evidence="2 4">
    <name type="scientific">Mycobacterium celatum</name>
    <dbReference type="NCBI Taxonomy" id="28045"/>
    <lineage>
        <taxon>Bacteria</taxon>
        <taxon>Bacillati</taxon>
        <taxon>Actinomycetota</taxon>
        <taxon>Actinomycetes</taxon>
        <taxon>Mycobacteriales</taxon>
        <taxon>Mycobacteriaceae</taxon>
        <taxon>Mycobacterium</taxon>
    </lineage>
</organism>
<protein>
    <submittedName>
        <fullName evidence="2">Acyl-CoA dehydrogenase</fullName>
    </submittedName>
</protein>
<dbReference type="InterPro" id="IPR009100">
    <property type="entry name" value="AcylCoA_DH/oxidase_NM_dom_sf"/>
</dbReference>